<dbReference type="NCBIfam" id="TIGR03086">
    <property type="entry name" value="TIGR03086 family metal-binding protein"/>
    <property type="match status" value="1"/>
</dbReference>
<dbReference type="InterPro" id="IPR010497">
    <property type="entry name" value="Epoxide_hydro_N"/>
</dbReference>
<dbReference type="Pfam" id="PF06441">
    <property type="entry name" value="EHN"/>
    <property type="match status" value="1"/>
</dbReference>
<dbReference type="SUPFAM" id="SSF53474">
    <property type="entry name" value="alpha/beta-Hydrolases"/>
    <property type="match status" value="1"/>
</dbReference>
<dbReference type="InterPro" id="IPR000639">
    <property type="entry name" value="Epox_hydrolase-like"/>
</dbReference>
<comment type="similarity">
    <text evidence="1">Belongs to the peptidase S33 family.</text>
</comment>
<reference evidence="6 7" key="1">
    <citation type="submission" date="2019-11" db="EMBL/GenBank/DDBJ databases">
        <authorList>
            <person name="Criscuolo A."/>
        </authorList>
    </citation>
    <scope>NUCLEOTIDE SEQUENCE [LARGE SCALE GENOMIC DNA]</scope>
    <source>
        <strain evidence="6">CIP111667</strain>
    </source>
</reference>
<feature type="domain" description="Epoxide hydrolase N-terminal" evidence="4">
    <location>
        <begin position="206"/>
        <end position="311"/>
    </location>
</feature>
<dbReference type="GO" id="GO:0046872">
    <property type="term" value="F:metal ion binding"/>
    <property type="evidence" value="ECO:0007669"/>
    <property type="project" value="InterPro"/>
</dbReference>
<evidence type="ECO:0000313" key="6">
    <source>
        <dbReference type="EMBL" id="VZO36616.1"/>
    </source>
</evidence>
<protein>
    <submittedName>
        <fullName evidence="6">Soluble epoxide hydrolase</fullName>
        <ecNumber evidence="6">3.3.2.10</ecNumber>
    </submittedName>
</protein>
<dbReference type="NCBIfam" id="TIGR03083">
    <property type="entry name" value="maleylpyruvate isomerase family mycothiol-dependent enzyme"/>
    <property type="match status" value="1"/>
</dbReference>
<keyword evidence="2" id="KW-0058">Aromatic hydrocarbons catabolism</keyword>
<dbReference type="GO" id="GO:0004301">
    <property type="term" value="F:epoxide hydrolase activity"/>
    <property type="evidence" value="ECO:0007669"/>
    <property type="project" value="UniProtKB-EC"/>
</dbReference>
<gene>
    <name evidence="6" type="ORF">HALOF300_01803</name>
</gene>
<dbReference type="Gene3D" id="1.20.120.450">
    <property type="entry name" value="dinb family like domain"/>
    <property type="match status" value="1"/>
</dbReference>
<dbReference type="Pfam" id="PF11716">
    <property type="entry name" value="MDMPI_N"/>
    <property type="match status" value="1"/>
</dbReference>
<dbReference type="InterPro" id="IPR029058">
    <property type="entry name" value="AB_hydrolase_fold"/>
</dbReference>
<dbReference type="InterPro" id="IPR024344">
    <property type="entry name" value="MDMPI_metal-binding"/>
</dbReference>
<name>A0A7M4DI52_9MICO</name>
<feature type="domain" description="Mycothiol-dependent maleylpyruvate isomerase metal-binding" evidence="5">
    <location>
        <begin position="13"/>
        <end position="139"/>
    </location>
</feature>
<dbReference type="AlphaFoldDB" id="A0A7M4DI52"/>
<keyword evidence="7" id="KW-1185">Reference proteome</keyword>
<evidence type="ECO:0000313" key="7">
    <source>
        <dbReference type="Proteomes" id="UP000419743"/>
    </source>
</evidence>
<dbReference type="EC" id="3.3.2.10" evidence="6"/>
<keyword evidence="3 6" id="KW-0378">Hydrolase</keyword>
<proteinExistence type="inferred from homology"/>
<dbReference type="PANTHER" id="PTHR21661:SF35">
    <property type="entry name" value="EPOXIDE HYDROLASE"/>
    <property type="match status" value="1"/>
</dbReference>
<evidence type="ECO:0000259" key="4">
    <source>
        <dbReference type="Pfam" id="PF06441"/>
    </source>
</evidence>
<evidence type="ECO:0000256" key="2">
    <source>
        <dbReference type="ARBA" id="ARBA00022797"/>
    </source>
</evidence>
<comment type="caution">
    <text evidence="6">The sequence shown here is derived from an EMBL/GenBank/DDBJ whole genome shotgun (WGS) entry which is preliminary data.</text>
</comment>
<dbReference type="RefSeq" id="WP_231955161.1">
    <property type="nucleotide sequence ID" value="NZ_CACRYJ010000025.1"/>
</dbReference>
<accession>A0A7M4DI52</accession>
<dbReference type="EMBL" id="CACRYJ010000025">
    <property type="protein sequence ID" value="VZO36616.1"/>
    <property type="molecule type" value="Genomic_DNA"/>
</dbReference>
<dbReference type="SUPFAM" id="SSF109854">
    <property type="entry name" value="DinB/YfiT-like putative metalloenzymes"/>
    <property type="match status" value="1"/>
</dbReference>
<dbReference type="InterPro" id="IPR017520">
    <property type="entry name" value="CHP03086"/>
</dbReference>
<evidence type="ECO:0000256" key="3">
    <source>
        <dbReference type="ARBA" id="ARBA00022801"/>
    </source>
</evidence>
<dbReference type="Gene3D" id="3.40.50.1820">
    <property type="entry name" value="alpha/beta hydrolase"/>
    <property type="match status" value="1"/>
</dbReference>
<sequence length="569" mass="60481">MTASATTTWTVLAQAHAALRTAATAVSEAPADLWDAPTPCRDWTVTQVLTHATGDQRAYAAALTGTGGPTEDPFSPSAARAADPVAEVTAATEAAATAFAEVAPGTEAVPNPLPQGPMSAELAVGAAALDAAVHAWDIAMAVGAPSPLTADLAAALLPTAHTLVEPLRAWGVYAPVVPGATADPADELLRFLGRNPEWKAWPMSEITPTTIDIPQADLDDLSDRLARTRWADEIEGSGSEYGTSLAQVREWAEYWRTSFDWRALEARLNAYPQFTTVIDGQRIHFLHVRSPRPDATALILTHGWPGSVLEYLDVIDPLVAAGFDLVIPSLPGFGFSGPTTERGWGVQRIAAAWVELMDRLGYDRYGAVGNDAGSMISPEVGRLAPESVIGVHVTQLFSFPSGDPAELADLTPEEQAGMERLSWFWENMGAFNVLQTQAPQTLAHALADSPVGLLGWNGQLLVGLDAEFVVANAAVYWLTGTSGSSIRMYREMAADPRPAGPTTTPTALAAGAKDFLSIRRFAERDHAAIVRWHVFEVPGHYTAHEAPQVIVDDVTAFFDDLASGVGRAG</sequence>
<dbReference type="InterPro" id="IPR017517">
    <property type="entry name" value="Maleyloyr_isom"/>
</dbReference>
<evidence type="ECO:0000256" key="1">
    <source>
        <dbReference type="ARBA" id="ARBA00010088"/>
    </source>
</evidence>
<evidence type="ECO:0000259" key="5">
    <source>
        <dbReference type="Pfam" id="PF11716"/>
    </source>
</evidence>
<dbReference type="GO" id="GO:0097176">
    <property type="term" value="P:epoxide metabolic process"/>
    <property type="evidence" value="ECO:0007669"/>
    <property type="project" value="TreeGrafter"/>
</dbReference>
<organism evidence="6 7">
    <name type="scientific">Occultella aeris</name>
    <dbReference type="NCBI Taxonomy" id="2761496"/>
    <lineage>
        <taxon>Bacteria</taxon>
        <taxon>Bacillati</taxon>
        <taxon>Actinomycetota</taxon>
        <taxon>Actinomycetes</taxon>
        <taxon>Micrococcales</taxon>
        <taxon>Ruaniaceae</taxon>
        <taxon>Occultella</taxon>
    </lineage>
</organism>
<dbReference type="InterPro" id="IPR034660">
    <property type="entry name" value="DinB/YfiT-like"/>
</dbReference>
<dbReference type="Proteomes" id="UP000419743">
    <property type="component" value="Unassembled WGS sequence"/>
</dbReference>
<dbReference type="PRINTS" id="PR00412">
    <property type="entry name" value="EPOXHYDRLASE"/>
</dbReference>
<dbReference type="PANTHER" id="PTHR21661">
    <property type="entry name" value="EPOXIDE HYDROLASE 1-RELATED"/>
    <property type="match status" value="1"/>
</dbReference>